<keyword evidence="2" id="KW-0479">Metal-binding</keyword>
<name>A0A0E3YE07_9BURK</name>
<dbReference type="OrthoDB" id="9781785at2"/>
<dbReference type="KEGG" id="pox:MB84_15565"/>
<dbReference type="PATRIC" id="fig|573737.6.peg.4037"/>
<sequence length="112" mass="12197">MIEIVNETRCTACNICVRACPTNVFEAVAGGIPRIARQDDCQTCFMCELYCPEDALFVAPQADRPANVANADDARVLRDATWGSYRDALGWGPGRRATASLDASYVLLTKAH</sequence>
<keyword evidence="1" id="KW-0004">4Fe-4S</keyword>
<dbReference type="PROSITE" id="PS51379">
    <property type="entry name" value="4FE4S_FER_2"/>
    <property type="match status" value="2"/>
</dbReference>
<dbReference type="PANTHER" id="PTHR43687:SF4">
    <property type="entry name" value="BLR5484 PROTEIN"/>
    <property type="match status" value="1"/>
</dbReference>
<evidence type="ECO:0000256" key="3">
    <source>
        <dbReference type="ARBA" id="ARBA00023004"/>
    </source>
</evidence>
<dbReference type="InterPro" id="IPR017900">
    <property type="entry name" value="4Fe4S_Fe_S_CS"/>
</dbReference>
<evidence type="ECO:0000313" key="6">
    <source>
        <dbReference type="EMBL" id="AKC70607.1"/>
    </source>
</evidence>
<evidence type="ECO:0000256" key="2">
    <source>
        <dbReference type="ARBA" id="ARBA00022723"/>
    </source>
</evidence>
<dbReference type="Pfam" id="PF13187">
    <property type="entry name" value="Fer4_9"/>
    <property type="match status" value="1"/>
</dbReference>
<dbReference type="SUPFAM" id="SSF54862">
    <property type="entry name" value="4Fe-4S ferredoxins"/>
    <property type="match status" value="1"/>
</dbReference>
<evidence type="ECO:0000259" key="5">
    <source>
        <dbReference type="PROSITE" id="PS51379"/>
    </source>
</evidence>
<feature type="domain" description="4Fe-4S ferredoxin-type" evidence="5">
    <location>
        <begin position="31"/>
        <end position="61"/>
    </location>
</feature>
<dbReference type="AlphaFoldDB" id="A0A0E3YE07"/>
<dbReference type="InterPro" id="IPR017896">
    <property type="entry name" value="4Fe4S_Fe-S-bd"/>
</dbReference>
<dbReference type="HOGENOM" id="CLU_152535_0_0_4"/>
<feature type="domain" description="4Fe-4S ferredoxin-type" evidence="5">
    <location>
        <begin position="1"/>
        <end position="30"/>
    </location>
</feature>
<keyword evidence="3" id="KW-0408">Iron</keyword>
<evidence type="ECO:0000256" key="1">
    <source>
        <dbReference type="ARBA" id="ARBA00022485"/>
    </source>
</evidence>
<keyword evidence="4" id="KW-0411">Iron-sulfur</keyword>
<evidence type="ECO:0000256" key="4">
    <source>
        <dbReference type="ARBA" id="ARBA00023014"/>
    </source>
</evidence>
<dbReference type="PROSITE" id="PS00198">
    <property type="entry name" value="4FE4S_FER_1"/>
    <property type="match status" value="2"/>
</dbReference>
<evidence type="ECO:0000313" key="7">
    <source>
        <dbReference type="Proteomes" id="UP000035050"/>
    </source>
</evidence>
<dbReference type="Gene3D" id="3.30.70.20">
    <property type="match status" value="1"/>
</dbReference>
<protein>
    <submittedName>
        <fullName evidence="6">4Fe-4S ferredoxin</fullName>
    </submittedName>
</protein>
<dbReference type="InterPro" id="IPR050572">
    <property type="entry name" value="Fe-S_Ferredoxin"/>
</dbReference>
<organism evidence="6 7">
    <name type="scientific">Pandoraea oxalativorans</name>
    <dbReference type="NCBI Taxonomy" id="573737"/>
    <lineage>
        <taxon>Bacteria</taxon>
        <taxon>Pseudomonadati</taxon>
        <taxon>Pseudomonadota</taxon>
        <taxon>Betaproteobacteria</taxon>
        <taxon>Burkholderiales</taxon>
        <taxon>Burkholderiaceae</taxon>
        <taxon>Pandoraea</taxon>
    </lineage>
</organism>
<accession>A0A0E3YE07</accession>
<keyword evidence="7" id="KW-1185">Reference proteome</keyword>
<reference evidence="6" key="1">
    <citation type="submission" date="2016-06" db="EMBL/GenBank/DDBJ databases">
        <title>Pandoraea oxalativorans DSM 23570 Genome Sequencing.</title>
        <authorList>
            <person name="Ee R."/>
            <person name="Lim Y.-L."/>
            <person name="Yong D."/>
            <person name="Yin W.-F."/>
            <person name="Chan K.-G."/>
        </authorList>
    </citation>
    <scope>NUCLEOTIDE SEQUENCE</scope>
    <source>
        <strain evidence="6">DSM 23570</strain>
    </source>
</reference>
<gene>
    <name evidence="6" type="ORF">MB84_15565</name>
</gene>
<dbReference type="RefSeq" id="WP_046291801.1">
    <property type="nucleotide sequence ID" value="NZ_CP011253.3"/>
</dbReference>
<proteinExistence type="predicted"/>
<dbReference type="GO" id="GO:0051539">
    <property type="term" value="F:4 iron, 4 sulfur cluster binding"/>
    <property type="evidence" value="ECO:0007669"/>
    <property type="project" value="UniProtKB-KW"/>
</dbReference>
<dbReference type="GO" id="GO:0046872">
    <property type="term" value="F:metal ion binding"/>
    <property type="evidence" value="ECO:0007669"/>
    <property type="project" value="UniProtKB-KW"/>
</dbReference>
<dbReference type="EMBL" id="CP011253">
    <property type="protein sequence ID" value="AKC70607.1"/>
    <property type="molecule type" value="Genomic_DNA"/>
</dbReference>
<dbReference type="Proteomes" id="UP000035050">
    <property type="component" value="Chromosome"/>
</dbReference>
<dbReference type="PANTHER" id="PTHR43687">
    <property type="entry name" value="ADENYLYLSULFATE REDUCTASE, BETA SUBUNIT"/>
    <property type="match status" value="1"/>
</dbReference>